<evidence type="ECO:0000256" key="11">
    <source>
        <dbReference type="ARBA" id="ARBA00023201"/>
    </source>
</evidence>
<evidence type="ECO:0000256" key="6">
    <source>
        <dbReference type="ARBA" id="ARBA00022847"/>
    </source>
</evidence>
<keyword evidence="9" id="KW-0406">Ion transport</keyword>
<dbReference type="Pfam" id="PF00474">
    <property type="entry name" value="SSF"/>
    <property type="match status" value="1"/>
</dbReference>
<evidence type="ECO:0000313" key="16">
    <source>
        <dbReference type="Proteomes" id="UP001282284"/>
    </source>
</evidence>
<evidence type="ECO:0000256" key="12">
    <source>
        <dbReference type="ARBA" id="ARBA00033708"/>
    </source>
</evidence>
<comment type="catalytic activity">
    <reaction evidence="12">
        <text>L-proline(in) + Na(+)(in) = L-proline(out) + Na(+)(out)</text>
        <dbReference type="Rhea" id="RHEA:28967"/>
        <dbReference type="ChEBI" id="CHEBI:29101"/>
        <dbReference type="ChEBI" id="CHEBI:60039"/>
    </reaction>
</comment>
<feature type="transmembrane region" description="Helical" evidence="14">
    <location>
        <begin position="72"/>
        <end position="90"/>
    </location>
</feature>
<feature type="transmembrane region" description="Helical" evidence="14">
    <location>
        <begin position="342"/>
        <end position="360"/>
    </location>
</feature>
<dbReference type="EMBL" id="JAUBDI010000018">
    <property type="protein sequence ID" value="MDW0114537.1"/>
    <property type="molecule type" value="Genomic_DNA"/>
</dbReference>
<evidence type="ECO:0000256" key="14">
    <source>
        <dbReference type="SAM" id="Phobius"/>
    </source>
</evidence>
<dbReference type="InterPro" id="IPR038377">
    <property type="entry name" value="Na/Glc_symporter_sf"/>
</dbReference>
<accession>A0ABU4GC45</accession>
<dbReference type="RefSeq" id="WP_317945652.1">
    <property type="nucleotide sequence ID" value="NZ_JAUBDI010000018.1"/>
</dbReference>
<gene>
    <name evidence="15" type="ORF">QT711_15165</name>
</gene>
<feature type="transmembrane region" description="Helical" evidence="14">
    <location>
        <begin position="316"/>
        <end position="336"/>
    </location>
</feature>
<reference evidence="15 16" key="1">
    <citation type="submission" date="2023-06" db="EMBL/GenBank/DDBJ databases">
        <title>Sporosarcina sp. nov., isolated from Korean traditional fermented seafood 'Jeotgal'.</title>
        <authorList>
            <person name="Yang A.I."/>
            <person name="Shin N.-R."/>
        </authorList>
    </citation>
    <scope>NUCLEOTIDE SEQUENCE [LARGE SCALE GENOMIC DNA]</scope>
    <source>
        <strain evidence="15 16">KCTC13119</strain>
    </source>
</reference>
<evidence type="ECO:0000256" key="8">
    <source>
        <dbReference type="ARBA" id="ARBA00023053"/>
    </source>
</evidence>
<comment type="subcellular location">
    <subcellularLocation>
        <location evidence="1">Cell membrane</location>
        <topology evidence="1">Multi-pass membrane protein</topology>
    </subcellularLocation>
</comment>
<evidence type="ECO:0000256" key="5">
    <source>
        <dbReference type="ARBA" id="ARBA00022692"/>
    </source>
</evidence>
<dbReference type="CDD" id="cd10322">
    <property type="entry name" value="SLC5sbd"/>
    <property type="match status" value="1"/>
</dbReference>
<keyword evidence="4" id="KW-1003">Cell membrane</keyword>
<evidence type="ECO:0000256" key="10">
    <source>
        <dbReference type="ARBA" id="ARBA00023136"/>
    </source>
</evidence>
<evidence type="ECO:0000256" key="1">
    <source>
        <dbReference type="ARBA" id="ARBA00004651"/>
    </source>
</evidence>
<feature type="transmembrane region" description="Helical" evidence="14">
    <location>
        <begin position="124"/>
        <end position="143"/>
    </location>
</feature>
<dbReference type="PANTHER" id="PTHR48086">
    <property type="entry name" value="SODIUM/PROLINE SYMPORTER-RELATED"/>
    <property type="match status" value="1"/>
</dbReference>
<keyword evidence="10 14" id="KW-0472">Membrane</keyword>
<keyword evidence="8" id="KW-0915">Sodium</keyword>
<comment type="similarity">
    <text evidence="2 13">Belongs to the sodium:solute symporter (SSF) (TC 2.A.21) family.</text>
</comment>
<keyword evidence="5 14" id="KW-0812">Transmembrane</keyword>
<evidence type="ECO:0000256" key="4">
    <source>
        <dbReference type="ARBA" id="ARBA00022475"/>
    </source>
</evidence>
<keyword evidence="3" id="KW-0813">Transport</keyword>
<name>A0ABU4GC45_9BACL</name>
<feature type="transmembrane region" description="Helical" evidence="14">
    <location>
        <begin position="12"/>
        <end position="39"/>
    </location>
</feature>
<evidence type="ECO:0000256" key="13">
    <source>
        <dbReference type="RuleBase" id="RU362091"/>
    </source>
</evidence>
<keyword evidence="6" id="KW-0769">Symport</keyword>
<evidence type="ECO:0000313" key="15">
    <source>
        <dbReference type="EMBL" id="MDW0114537.1"/>
    </source>
</evidence>
<evidence type="ECO:0000256" key="7">
    <source>
        <dbReference type="ARBA" id="ARBA00022989"/>
    </source>
</evidence>
<organism evidence="15 16">
    <name type="scientific">Sporosarcina saromensis</name>
    <dbReference type="NCBI Taxonomy" id="359365"/>
    <lineage>
        <taxon>Bacteria</taxon>
        <taxon>Bacillati</taxon>
        <taxon>Bacillota</taxon>
        <taxon>Bacilli</taxon>
        <taxon>Bacillales</taxon>
        <taxon>Caryophanaceae</taxon>
        <taxon>Sporosarcina</taxon>
    </lineage>
</organism>
<feature type="transmembrane region" description="Helical" evidence="14">
    <location>
        <begin position="207"/>
        <end position="228"/>
    </location>
</feature>
<keyword evidence="16" id="KW-1185">Reference proteome</keyword>
<feature type="transmembrane region" description="Helical" evidence="14">
    <location>
        <begin position="263"/>
        <end position="282"/>
    </location>
</feature>
<dbReference type="PROSITE" id="PS50283">
    <property type="entry name" value="NA_SOLUT_SYMP_3"/>
    <property type="match status" value="1"/>
</dbReference>
<sequence length="386" mass="41088">MAVRYNRPVATLTTICSLIALIGSAGGSILGIGMILNTILGIDPIVAIVVTAAITIAYTTFGGLMGVALTDWVQTIIMLIGLILVILFGFKAMDPTSSLFAASLNGGELLHNVLGSQFMNTTETVTFMLVIGWVITFMPLNTVSQTQIQRVYSAKSVKSIQRISLLIALFMGVSMAFGLTLIGGIGKSLLPNLANPETVLPVLSMEIINPWVGMVIVTGILGACMSTIDSNLLGASIHVTRDLYEHRLKSKGLPVDDKRTITLARWTLVIIGAISTVAAILTPSIMGLLLFTLKIFSGATFVPIMLGLFWPKANSYGAITGIIGGGLTTILCNIMQTNIDPVILGLLVSLVGTVLFSILFKEDGDKGQQFVFKTVTKKDYGIFVEA</sequence>
<dbReference type="InterPro" id="IPR050277">
    <property type="entry name" value="Sodium:Solute_Symporter"/>
</dbReference>
<keyword evidence="11" id="KW-0739">Sodium transport</keyword>
<evidence type="ECO:0000256" key="2">
    <source>
        <dbReference type="ARBA" id="ARBA00006434"/>
    </source>
</evidence>
<dbReference type="PANTHER" id="PTHR48086:SF3">
    <property type="entry name" value="SODIUM_PROLINE SYMPORTER"/>
    <property type="match status" value="1"/>
</dbReference>
<dbReference type="PROSITE" id="PS00457">
    <property type="entry name" value="NA_SOLUT_SYMP_2"/>
    <property type="match status" value="1"/>
</dbReference>
<evidence type="ECO:0000256" key="3">
    <source>
        <dbReference type="ARBA" id="ARBA00022448"/>
    </source>
</evidence>
<feature type="transmembrane region" description="Helical" evidence="14">
    <location>
        <begin position="45"/>
        <end position="65"/>
    </location>
</feature>
<protein>
    <submittedName>
        <fullName evidence="15">Sodium:solute symporter family protein</fullName>
    </submittedName>
</protein>
<dbReference type="Gene3D" id="1.20.1730.10">
    <property type="entry name" value="Sodium/glucose cotransporter"/>
    <property type="match status" value="1"/>
</dbReference>
<dbReference type="Proteomes" id="UP001282284">
    <property type="component" value="Unassembled WGS sequence"/>
</dbReference>
<feature type="transmembrane region" description="Helical" evidence="14">
    <location>
        <begin position="163"/>
        <end position="187"/>
    </location>
</feature>
<keyword evidence="7 14" id="KW-1133">Transmembrane helix</keyword>
<proteinExistence type="inferred from homology"/>
<dbReference type="InterPro" id="IPR018212">
    <property type="entry name" value="Na/solute_symporter_CS"/>
</dbReference>
<comment type="caution">
    <text evidence="15">The sequence shown here is derived from an EMBL/GenBank/DDBJ whole genome shotgun (WGS) entry which is preliminary data.</text>
</comment>
<dbReference type="InterPro" id="IPR001734">
    <property type="entry name" value="Na/solute_symporter"/>
</dbReference>
<feature type="transmembrane region" description="Helical" evidence="14">
    <location>
        <begin position="288"/>
        <end position="309"/>
    </location>
</feature>
<evidence type="ECO:0000256" key="9">
    <source>
        <dbReference type="ARBA" id="ARBA00023065"/>
    </source>
</evidence>